<dbReference type="SUPFAM" id="SSF53822">
    <property type="entry name" value="Periplasmic binding protein-like I"/>
    <property type="match status" value="1"/>
</dbReference>
<dbReference type="GO" id="GO:0003700">
    <property type="term" value="F:DNA-binding transcription factor activity"/>
    <property type="evidence" value="ECO:0007669"/>
    <property type="project" value="TreeGrafter"/>
</dbReference>
<gene>
    <name evidence="5" type="ORF">EDD40_1713</name>
</gene>
<dbReference type="Pfam" id="PF13377">
    <property type="entry name" value="Peripla_BP_3"/>
    <property type="match status" value="1"/>
</dbReference>
<dbReference type="CDD" id="cd06267">
    <property type="entry name" value="PBP1_LacI_sugar_binding-like"/>
    <property type="match status" value="1"/>
</dbReference>
<dbReference type="InterPro" id="IPR010982">
    <property type="entry name" value="Lambda_DNA-bd_dom_sf"/>
</dbReference>
<keyword evidence="1" id="KW-0805">Transcription regulation</keyword>
<reference evidence="5 6" key="1">
    <citation type="submission" date="2018-11" db="EMBL/GenBank/DDBJ databases">
        <title>Sequencing the genomes of 1000 actinobacteria strains.</title>
        <authorList>
            <person name="Klenk H.-P."/>
        </authorList>
    </citation>
    <scope>NUCLEOTIDE SEQUENCE [LARGE SCALE GENOMIC DNA]</scope>
    <source>
        <strain evidence="5 6">DSM 44231</strain>
    </source>
</reference>
<evidence type="ECO:0000256" key="2">
    <source>
        <dbReference type="ARBA" id="ARBA00023125"/>
    </source>
</evidence>
<keyword evidence="3" id="KW-0804">Transcription</keyword>
<dbReference type="Gene3D" id="1.10.260.40">
    <property type="entry name" value="lambda repressor-like DNA-binding domains"/>
    <property type="match status" value="1"/>
</dbReference>
<dbReference type="SMART" id="SM00354">
    <property type="entry name" value="HTH_LACI"/>
    <property type="match status" value="1"/>
</dbReference>
<dbReference type="Proteomes" id="UP000268727">
    <property type="component" value="Unassembled WGS sequence"/>
</dbReference>
<evidence type="ECO:0000313" key="6">
    <source>
        <dbReference type="Proteomes" id="UP000268727"/>
    </source>
</evidence>
<dbReference type="AlphaFoldDB" id="A0A3N1H1P0"/>
<protein>
    <submittedName>
        <fullName evidence="5">LacI family transcriptional regulator</fullName>
    </submittedName>
</protein>
<dbReference type="GO" id="GO:0000976">
    <property type="term" value="F:transcription cis-regulatory region binding"/>
    <property type="evidence" value="ECO:0007669"/>
    <property type="project" value="TreeGrafter"/>
</dbReference>
<keyword evidence="6" id="KW-1185">Reference proteome</keyword>
<dbReference type="InterPro" id="IPR046335">
    <property type="entry name" value="LacI/GalR-like_sensor"/>
</dbReference>
<dbReference type="Gene3D" id="3.40.50.2300">
    <property type="match status" value="2"/>
</dbReference>
<evidence type="ECO:0000256" key="3">
    <source>
        <dbReference type="ARBA" id="ARBA00023163"/>
    </source>
</evidence>
<proteinExistence type="predicted"/>
<dbReference type="PANTHER" id="PTHR30146">
    <property type="entry name" value="LACI-RELATED TRANSCRIPTIONAL REPRESSOR"/>
    <property type="match status" value="1"/>
</dbReference>
<dbReference type="PROSITE" id="PS00356">
    <property type="entry name" value="HTH_LACI_1"/>
    <property type="match status" value="1"/>
</dbReference>
<keyword evidence="2" id="KW-0238">DNA-binding</keyword>
<dbReference type="PROSITE" id="PS50932">
    <property type="entry name" value="HTH_LACI_2"/>
    <property type="match status" value="1"/>
</dbReference>
<name>A0A3N1H1P0_9PSEU</name>
<evidence type="ECO:0000313" key="5">
    <source>
        <dbReference type="EMBL" id="ROP36445.1"/>
    </source>
</evidence>
<dbReference type="PANTHER" id="PTHR30146:SF24">
    <property type="entry name" value="XYLOSE OPERON REGULATORY PROTEIN"/>
    <property type="match status" value="1"/>
</dbReference>
<dbReference type="RefSeq" id="WP_211348118.1">
    <property type="nucleotide sequence ID" value="NZ_RJKM01000001.1"/>
</dbReference>
<dbReference type="EMBL" id="RJKM01000001">
    <property type="protein sequence ID" value="ROP36445.1"/>
    <property type="molecule type" value="Genomic_DNA"/>
</dbReference>
<accession>A0A3N1H1P0</accession>
<sequence length="346" mass="36801">MPTPGRRVTLRDIADAAGVSIMTVSNVVNDNRARVSPETIDRVRRIAAELGYVPRASARSLAARSSRLIGLLMPAAGEDGLMIGPHNVAVVDQIERELRKGGYHLLLRGITDFDEVTEALRSWSLDGAILLGFLDEEVDRLTADAVGAVRVLAIDSYSANPLTAGARSDDFTGARLAARHLLDLGHRSVVFAGPSFSSVGVVHQRFEGFRQAFADVGVEWDDRLVATVGATTHAEGLALGRRLLVDHPETTAVFATADILAIGVVEGLLFDGASVPDDVSVVGFDNLDLCEYVTPKLTTVAQDIAGKAITAVRMLLDSVETGELATAAVTTAVRLVRRESTAPVSR</sequence>
<organism evidence="5 6">
    <name type="scientific">Saccharothrix texasensis</name>
    <dbReference type="NCBI Taxonomy" id="103734"/>
    <lineage>
        <taxon>Bacteria</taxon>
        <taxon>Bacillati</taxon>
        <taxon>Actinomycetota</taxon>
        <taxon>Actinomycetes</taxon>
        <taxon>Pseudonocardiales</taxon>
        <taxon>Pseudonocardiaceae</taxon>
        <taxon>Saccharothrix</taxon>
    </lineage>
</organism>
<feature type="domain" description="HTH lacI-type" evidence="4">
    <location>
        <begin position="8"/>
        <end position="63"/>
    </location>
</feature>
<dbReference type="SUPFAM" id="SSF47413">
    <property type="entry name" value="lambda repressor-like DNA-binding domains"/>
    <property type="match status" value="1"/>
</dbReference>
<dbReference type="InterPro" id="IPR000843">
    <property type="entry name" value="HTH_LacI"/>
</dbReference>
<dbReference type="CDD" id="cd01392">
    <property type="entry name" value="HTH_LacI"/>
    <property type="match status" value="1"/>
</dbReference>
<dbReference type="InterPro" id="IPR028082">
    <property type="entry name" value="Peripla_BP_I"/>
</dbReference>
<evidence type="ECO:0000259" key="4">
    <source>
        <dbReference type="PROSITE" id="PS50932"/>
    </source>
</evidence>
<dbReference type="Pfam" id="PF00356">
    <property type="entry name" value="LacI"/>
    <property type="match status" value="1"/>
</dbReference>
<comment type="caution">
    <text evidence="5">The sequence shown here is derived from an EMBL/GenBank/DDBJ whole genome shotgun (WGS) entry which is preliminary data.</text>
</comment>
<evidence type="ECO:0000256" key="1">
    <source>
        <dbReference type="ARBA" id="ARBA00023015"/>
    </source>
</evidence>